<keyword evidence="7 12" id="KW-0489">Methyltransferase</keyword>
<proteinExistence type="inferred from homology"/>
<evidence type="ECO:0000256" key="3">
    <source>
        <dbReference type="ARBA" id="ARBA00012328"/>
    </source>
</evidence>
<dbReference type="Proteomes" id="UP000571950">
    <property type="component" value="Unassembled WGS sequence"/>
</dbReference>
<evidence type="ECO:0000256" key="4">
    <source>
        <dbReference type="ARBA" id="ARBA00013673"/>
    </source>
</evidence>
<comment type="catalytic activity">
    <reaction evidence="11 12">
        <text>uridine(1498) in 16S rRNA + S-adenosyl-L-methionine = N(3)-methyluridine(1498) in 16S rRNA + S-adenosyl-L-homocysteine + H(+)</text>
        <dbReference type="Rhea" id="RHEA:42920"/>
        <dbReference type="Rhea" id="RHEA-COMP:10283"/>
        <dbReference type="Rhea" id="RHEA-COMP:10284"/>
        <dbReference type="ChEBI" id="CHEBI:15378"/>
        <dbReference type="ChEBI" id="CHEBI:57856"/>
        <dbReference type="ChEBI" id="CHEBI:59789"/>
        <dbReference type="ChEBI" id="CHEBI:65315"/>
        <dbReference type="ChEBI" id="CHEBI:74502"/>
        <dbReference type="EC" id="2.1.1.193"/>
    </reaction>
</comment>
<dbReference type="GO" id="GO:0005737">
    <property type="term" value="C:cytoplasm"/>
    <property type="evidence" value="ECO:0007669"/>
    <property type="project" value="UniProtKB-SubCell"/>
</dbReference>
<dbReference type="InterPro" id="IPR046887">
    <property type="entry name" value="RsmE_PUA-like"/>
</dbReference>
<dbReference type="InterPro" id="IPR006700">
    <property type="entry name" value="RsmE"/>
</dbReference>
<evidence type="ECO:0000256" key="9">
    <source>
        <dbReference type="ARBA" id="ARBA00022691"/>
    </source>
</evidence>
<dbReference type="InterPro" id="IPR029026">
    <property type="entry name" value="tRNA_m1G_MTases_N"/>
</dbReference>
<evidence type="ECO:0000256" key="11">
    <source>
        <dbReference type="ARBA" id="ARBA00047944"/>
    </source>
</evidence>
<dbReference type="InterPro" id="IPR029028">
    <property type="entry name" value="Alpha/beta_knot_MTases"/>
</dbReference>
<dbReference type="Gene3D" id="3.40.1280.10">
    <property type="match status" value="1"/>
</dbReference>
<dbReference type="GO" id="GO:0070042">
    <property type="term" value="F:rRNA (uridine-N3-)-methyltransferase activity"/>
    <property type="evidence" value="ECO:0007669"/>
    <property type="project" value="TreeGrafter"/>
</dbReference>
<evidence type="ECO:0000259" key="13">
    <source>
        <dbReference type="Pfam" id="PF04452"/>
    </source>
</evidence>
<dbReference type="EMBL" id="JACIDT010000001">
    <property type="protein sequence ID" value="MBB3924440.1"/>
    <property type="molecule type" value="Genomic_DNA"/>
</dbReference>
<comment type="subcellular location">
    <subcellularLocation>
        <location evidence="1 12">Cytoplasm</location>
    </subcellularLocation>
</comment>
<evidence type="ECO:0000256" key="12">
    <source>
        <dbReference type="PIRNR" id="PIRNR015601"/>
    </source>
</evidence>
<evidence type="ECO:0000256" key="2">
    <source>
        <dbReference type="ARBA" id="ARBA00005528"/>
    </source>
</evidence>
<keyword evidence="16" id="KW-1185">Reference proteome</keyword>
<dbReference type="RefSeq" id="WP_188070019.1">
    <property type="nucleotide sequence ID" value="NZ_BSPS01000095.1"/>
</dbReference>
<evidence type="ECO:0000256" key="5">
    <source>
        <dbReference type="ARBA" id="ARBA00022490"/>
    </source>
</evidence>
<keyword evidence="9 12" id="KW-0949">S-adenosyl-L-methionine</keyword>
<comment type="function">
    <text evidence="10 12">Specifically methylates the N3 position of the uracil ring of uridine 1498 (m3U1498) in 16S rRNA. Acts on the fully assembled 30S ribosomal subunit.</text>
</comment>
<dbReference type="Gene3D" id="2.40.240.20">
    <property type="entry name" value="Hypothetical PUA domain-like, domain 1"/>
    <property type="match status" value="1"/>
</dbReference>
<dbReference type="InterPro" id="IPR046886">
    <property type="entry name" value="RsmE_MTase_dom"/>
</dbReference>
<gene>
    <name evidence="15" type="ORF">GGR43_000134</name>
</gene>
<protein>
    <recommendedName>
        <fullName evidence="4 12">Ribosomal RNA small subunit methyltransferase E</fullName>
        <ecNumber evidence="3 12">2.1.1.193</ecNumber>
    </recommendedName>
</protein>
<evidence type="ECO:0000256" key="10">
    <source>
        <dbReference type="ARBA" id="ARBA00025699"/>
    </source>
</evidence>
<dbReference type="CDD" id="cd18084">
    <property type="entry name" value="RsmE-like"/>
    <property type="match status" value="1"/>
</dbReference>
<evidence type="ECO:0000313" key="15">
    <source>
        <dbReference type="EMBL" id="MBB3924440.1"/>
    </source>
</evidence>
<feature type="domain" description="Ribosomal RNA small subunit methyltransferase E methyltransferase" evidence="13">
    <location>
        <begin position="87"/>
        <end position="240"/>
    </location>
</feature>
<dbReference type="PANTHER" id="PTHR30027:SF3">
    <property type="entry name" value="16S RRNA (URACIL(1498)-N(3))-METHYLTRANSFERASE"/>
    <property type="match status" value="1"/>
</dbReference>
<dbReference type="PANTHER" id="PTHR30027">
    <property type="entry name" value="RIBOSOMAL RNA SMALL SUBUNIT METHYLTRANSFERASE E"/>
    <property type="match status" value="1"/>
</dbReference>
<feature type="domain" description="Ribosomal RNA small subunit methyltransferase E PUA-like" evidence="14">
    <location>
        <begin position="30"/>
        <end position="73"/>
    </location>
</feature>
<dbReference type="SUPFAM" id="SSF75217">
    <property type="entry name" value="alpha/beta knot"/>
    <property type="match status" value="1"/>
</dbReference>
<dbReference type="GO" id="GO:0070475">
    <property type="term" value="P:rRNA base methylation"/>
    <property type="evidence" value="ECO:0007669"/>
    <property type="project" value="TreeGrafter"/>
</dbReference>
<evidence type="ECO:0000256" key="8">
    <source>
        <dbReference type="ARBA" id="ARBA00022679"/>
    </source>
</evidence>
<sequence>MAATPAWPPRSAPRLHVEEALGPGARIPVEGNAAHYLLSVMRVKEGDAVLLFNGRDGEWAARATAIRKRDLVLECAEQTRPLETAPDFWLCAAPIKKGRIDLVAEKACELGVARFRPVLTARAVVDKLNLDRLRAHMVEAAEQCGRTALPALDGMEKLPALLAHWPEGRHLFFADETGGAPIREAFAAHPGPAALLIGPEGGFTVQEREAIRAHRAAVAISLGPRILRAETAAIAATACWMALNGDWRAHQAPGD</sequence>
<accession>A0A7W6BCN6</accession>
<dbReference type="SUPFAM" id="SSF88697">
    <property type="entry name" value="PUA domain-like"/>
    <property type="match status" value="1"/>
</dbReference>
<evidence type="ECO:0000256" key="7">
    <source>
        <dbReference type="ARBA" id="ARBA00022603"/>
    </source>
</evidence>
<dbReference type="AlphaFoldDB" id="A0A7W6BCN6"/>
<dbReference type="EC" id="2.1.1.193" evidence="3 12"/>
<evidence type="ECO:0000313" key="16">
    <source>
        <dbReference type="Proteomes" id="UP000571950"/>
    </source>
</evidence>
<comment type="caution">
    <text evidence="15">The sequence shown here is derived from an EMBL/GenBank/DDBJ whole genome shotgun (WGS) entry which is preliminary data.</text>
</comment>
<keyword evidence="6 12" id="KW-0698">rRNA processing</keyword>
<dbReference type="InterPro" id="IPR015947">
    <property type="entry name" value="PUA-like_sf"/>
</dbReference>
<reference evidence="15 16" key="1">
    <citation type="submission" date="2020-08" db="EMBL/GenBank/DDBJ databases">
        <title>Genomic Encyclopedia of Type Strains, Phase IV (KMG-IV): sequencing the most valuable type-strain genomes for metagenomic binning, comparative biology and taxonomic classification.</title>
        <authorList>
            <person name="Goeker M."/>
        </authorList>
    </citation>
    <scope>NUCLEOTIDE SEQUENCE [LARGE SCALE GENOMIC DNA]</scope>
    <source>
        <strain evidence="15 16">DSM 26189</strain>
    </source>
</reference>
<evidence type="ECO:0000256" key="1">
    <source>
        <dbReference type="ARBA" id="ARBA00004496"/>
    </source>
</evidence>
<comment type="similarity">
    <text evidence="2 12">Belongs to the RNA methyltransferase RsmE family.</text>
</comment>
<name>A0A7W6BCN6_9SPHN</name>
<evidence type="ECO:0000259" key="14">
    <source>
        <dbReference type="Pfam" id="PF20260"/>
    </source>
</evidence>
<dbReference type="PIRSF" id="PIRSF015601">
    <property type="entry name" value="MTase_slr0722"/>
    <property type="match status" value="1"/>
</dbReference>
<keyword evidence="5 12" id="KW-0963">Cytoplasm</keyword>
<evidence type="ECO:0000256" key="6">
    <source>
        <dbReference type="ARBA" id="ARBA00022552"/>
    </source>
</evidence>
<dbReference type="Pfam" id="PF20260">
    <property type="entry name" value="PUA_4"/>
    <property type="match status" value="1"/>
</dbReference>
<keyword evidence="8 12" id="KW-0808">Transferase</keyword>
<organism evidence="15 16">
    <name type="scientific">Sphingobium jiangsuense</name>
    <dbReference type="NCBI Taxonomy" id="870476"/>
    <lineage>
        <taxon>Bacteria</taxon>
        <taxon>Pseudomonadati</taxon>
        <taxon>Pseudomonadota</taxon>
        <taxon>Alphaproteobacteria</taxon>
        <taxon>Sphingomonadales</taxon>
        <taxon>Sphingomonadaceae</taxon>
        <taxon>Sphingobium</taxon>
    </lineage>
</organism>
<dbReference type="Pfam" id="PF04452">
    <property type="entry name" value="Methyltrans_RNA"/>
    <property type="match status" value="1"/>
</dbReference>
<dbReference type="NCBIfam" id="TIGR00046">
    <property type="entry name" value="RsmE family RNA methyltransferase"/>
    <property type="match status" value="1"/>
</dbReference>
<dbReference type="NCBIfam" id="NF008696">
    <property type="entry name" value="PRK11713.3-5"/>
    <property type="match status" value="1"/>
</dbReference>